<dbReference type="Gene3D" id="2.30.30.490">
    <property type="match status" value="1"/>
</dbReference>
<dbReference type="CDD" id="cd04370">
    <property type="entry name" value="BAH"/>
    <property type="match status" value="1"/>
</dbReference>
<dbReference type="EMBL" id="ANFO01000526">
    <property type="protein sequence ID" value="KGQ08933.1"/>
    <property type="molecule type" value="Genomic_DNA"/>
</dbReference>
<dbReference type="InterPro" id="IPR011011">
    <property type="entry name" value="Znf_FYVE_PHD"/>
</dbReference>
<organism evidence="2 3">
    <name type="scientific">Beauveria bassiana D1-5</name>
    <dbReference type="NCBI Taxonomy" id="1245745"/>
    <lineage>
        <taxon>Eukaryota</taxon>
        <taxon>Fungi</taxon>
        <taxon>Dikarya</taxon>
        <taxon>Ascomycota</taxon>
        <taxon>Pezizomycotina</taxon>
        <taxon>Sordariomycetes</taxon>
        <taxon>Hypocreomycetidae</taxon>
        <taxon>Hypocreales</taxon>
        <taxon>Cordycipitaceae</taxon>
        <taxon>Beauveria</taxon>
    </lineage>
</organism>
<dbReference type="eggNOG" id="ENOG502S1KY">
    <property type="taxonomic scope" value="Eukaryota"/>
</dbReference>
<comment type="caution">
    <text evidence="2">The sequence shown here is derived from an EMBL/GenBank/DDBJ whole genome shotgun (WGS) entry which is preliminary data.</text>
</comment>
<dbReference type="HOGENOM" id="CLU_028410_0_0_1"/>
<dbReference type="PANTHER" id="PTHR46364">
    <property type="entry name" value="OS08G0421900 PROTEIN"/>
    <property type="match status" value="1"/>
</dbReference>
<protein>
    <recommendedName>
        <fullName evidence="4">BAH domain-containing protein</fullName>
    </recommendedName>
</protein>
<evidence type="ECO:0000313" key="3">
    <source>
        <dbReference type="Proteomes" id="UP000030106"/>
    </source>
</evidence>
<dbReference type="AlphaFoldDB" id="A0A0A2VMS5"/>
<feature type="region of interest" description="Disordered" evidence="1">
    <location>
        <begin position="298"/>
        <end position="337"/>
    </location>
</feature>
<feature type="region of interest" description="Disordered" evidence="1">
    <location>
        <begin position="1"/>
        <end position="55"/>
    </location>
</feature>
<reference evidence="2 3" key="1">
    <citation type="submission" date="2012-10" db="EMBL/GenBank/DDBJ databases">
        <title>Genome sequencing and analysis of entomopathogenic fungi Beauveria bassiana D1-5.</title>
        <authorList>
            <person name="Li Q."/>
            <person name="Wang L."/>
            <person name="Zhang Z."/>
            <person name="Wang Q."/>
            <person name="Ren J."/>
            <person name="Wang M."/>
            <person name="Xu W."/>
            <person name="Wang J."/>
            <person name="Lu Y."/>
            <person name="Du Q."/>
            <person name="Sun Z."/>
        </authorList>
    </citation>
    <scope>NUCLEOTIDE SEQUENCE [LARGE SCALE GENOMIC DNA]</scope>
    <source>
        <strain evidence="2 3">D1-5</strain>
    </source>
</reference>
<evidence type="ECO:0008006" key="4">
    <source>
        <dbReference type="Google" id="ProtNLM"/>
    </source>
</evidence>
<dbReference type="STRING" id="1245745.A0A0A2VMS5"/>
<feature type="region of interest" description="Disordered" evidence="1">
    <location>
        <begin position="353"/>
        <end position="397"/>
    </location>
</feature>
<evidence type="ECO:0000313" key="2">
    <source>
        <dbReference type="EMBL" id="KGQ08933.1"/>
    </source>
</evidence>
<dbReference type="Proteomes" id="UP000030106">
    <property type="component" value="Unassembled WGS sequence"/>
</dbReference>
<sequence length="448" mass="50944">MSSKSKKRSRATVEDRRADCPFVATTVPTPTPRDEKGHKAAKRRKGDKAGGDKPFFQISPFEPAGKFRSRESMDTHYHINERKRWTEMTKYMSFVLSGTKYYSDQFIFVANDDALERQKSGKLHKEQIGPGDFWVARILEIRASDEHHVYARVFWMYSPDELPAATVSGKKTPAGRQPHHGINELIASNHSMFILLLRPTKPNQDNLVDIINVMSVVQHARVNQWIESDDETQDAMYWRQALECQTMQLSTIDLVCRCQTPANPDKTLVGCTNGDCGKWLHLECLREDVLKRVYDRLGTDKPHIPEPPAVKKEEEDAVKRESPQEPLSPPKVEDEQPQATIAVHEDAITDAVVKQSDEDTPKPAGPTAPTAQSPPPERPPDNKSLVRKKTAKRRLPSSQHWLESFKADLRMNNGPMVWEIKDLRQDVTRGSKTWTEPAICLLCNHTIE</sequence>
<evidence type="ECO:0000256" key="1">
    <source>
        <dbReference type="SAM" id="MobiDB-lite"/>
    </source>
</evidence>
<accession>A0A0A2VMS5</accession>
<dbReference type="OrthoDB" id="10259622at2759"/>
<name>A0A0A2VMS5_BEABA</name>
<dbReference type="SUPFAM" id="SSF57903">
    <property type="entry name" value="FYVE/PHD zinc finger"/>
    <property type="match status" value="1"/>
</dbReference>
<gene>
    <name evidence="2" type="ORF">BBAD15_g5727</name>
</gene>
<proteinExistence type="predicted"/>
<feature type="compositionally biased region" description="Basic residues" evidence="1">
    <location>
        <begin position="1"/>
        <end position="10"/>
    </location>
</feature>
<dbReference type="InterPro" id="IPR043151">
    <property type="entry name" value="BAH_sf"/>
</dbReference>
<feature type="compositionally biased region" description="Basic residues" evidence="1">
    <location>
        <begin position="385"/>
        <end position="395"/>
    </location>
</feature>
<feature type="compositionally biased region" description="Basic and acidic residues" evidence="1">
    <location>
        <begin position="298"/>
        <end position="323"/>
    </location>
</feature>